<dbReference type="SMART" id="SM00448">
    <property type="entry name" value="REC"/>
    <property type="match status" value="1"/>
</dbReference>
<dbReference type="Gene3D" id="3.40.50.2300">
    <property type="match status" value="1"/>
</dbReference>
<reference evidence="3" key="1">
    <citation type="submission" date="2018-06" db="EMBL/GenBank/DDBJ databases">
        <authorList>
            <person name="Zhirakovskaya E."/>
        </authorList>
    </citation>
    <scope>NUCLEOTIDE SEQUENCE</scope>
</reference>
<evidence type="ECO:0000256" key="1">
    <source>
        <dbReference type="ARBA" id="ARBA00022553"/>
    </source>
</evidence>
<accession>A0A3B0ZES3</accession>
<feature type="domain" description="Response regulatory" evidence="2">
    <location>
        <begin position="9"/>
        <end position="125"/>
    </location>
</feature>
<evidence type="ECO:0000313" key="3">
    <source>
        <dbReference type="EMBL" id="VAW86673.1"/>
    </source>
</evidence>
<dbReference type="InterPro" id="IPR050595">
    <property type="entry name" value="Bact_response_regulator"/>
</dbReference>
<dbReference type="PANTHER" id="PTHR44591:SF3">
    <property type="entry name" value="RESPONSE REGULATORY DOMAIN-CONTAINING PROTEIN"/>
    <property type="match status" value="1"/>
</dbReference>
<organism evidence="3">
    <name type="scientific">hydrothermal vent metagenome</name>
    <dbReference type="NCBI Taxonomy" id="652676"/>
    <lineage>
        <taxon>unclassified sequences</taxon>
        <taxon>metagenomes</taxon>
        <taxon>ecological metagenomes</taxon>
    </lineage>
</organism>
<name>A0A3B0ZES3_9ZZZZ</name>
<dbReference type="EMBL" id="UOFQ01000048">
    <property type="protein sequence ID" value="VAW86673.1"/>
    <property type="molecule type" value="Genomic_DNA"/>
</dbReference>
<sequence length="131" mass="15067">MTDSDVIYHIMVVDDEENVLKALRRELESNACYQTHTFTSPEAALLYAGTHHMNLLITDYKMPWMHGLTFIKRMAALQPHIAVIVVSANADEALRHSRFNEMEIPLLLSKPWHRSELLEEVATALGHHYDE</sequence>
<dbReference type="InterPro" id="IPR001789">
    <property type="entry name" value="Sig_transdc_resp-reg_receiver"/>
</dbReference>
<dbReference type="AlphaFoldDB" id="A0A3B0ZES3"/>
<protein>
    <recommendedName>
        <fullName evidence="2">Response regulatory domain-containing protein</fullName>
    </recommendedName>
</protein>
<proteinExistence type="predicted"/>
<dbReference type="GO" id="GO:0000160">
    <property type="term" value="P:phosphorelay signal transduction system"/>
    <property type="evidence" value="ECO:0007669"/>
    <property type="project" value="InterPro"/>
</dbReference>
<gene>
    <name evidence="3" type="ORF">MNBD_GAMMA17-581</name>
</gene>
<dbReference type="InterPro" id="IPR011006">
    <property type="entry name" value="CheY-like_superfamily"/>
</dbReference>
<keyword evidence="1" id="KW-0597">Phosphoprotein</keyword>
<dbReference type="SUPFAM" id="SSF52172">
    <property type="entry name" value="CheY-like"/>
    <property type="match status" value="1"/>
</dbReference>
<dbReference type="PANTHER" id="PTHR44591">
    <property type="entry name" value="STRESS RESPONSE REGULATOR PROTEIN 1"/>
    <property type="match status" value="1"/>
</dbReference>
<dbReference type="PROSITE" id="PS50110">
    <property type="entry name" value="RESPONSE_REGULATORY"/>
    <property type="match status" value="1"/>
</dbReference>
<evidence type="ECO:0000259" key="2">
    <source>
        <dbReference type="PROSITE" id="PS50110"/>
    </source>
</evidence>
<dbReference type="Pfam" id="PF00072">
    <property type="entry name" value="Response_reg"/>
    <property type="match status" value="1"/>
</dbReference>